<accession>A0A9P6Y4H7</accession>
<name>A0A9P6Y4H7_9FUNG</name>
<proteinExistence type="predicted"/>
<organism evidence="1 2">
    <name type="scientific">Rhizopus delemar</name>
    <dbReference type="NCBI Taxonomy" id="936053"/>
    <lineage>
        <taxon>Eukaryota</taxon>
        <taxon>Fungi</taxon>
        <taxon>Fungi incertae sedis</taxon>
        <taxon>Mucoromycota</taxon>
        <taxon>Mucoromycotina</taxon>
        <taxon>Mucoromycetes</taxon>
        <taxon>Mucorales</taxon>
        <taxon>Mucorineae</taxon>
        <taxon>Rhizopodaceae</taxon>
        <taxon>Rhizopus</taxon>
    </lineage>
</organism>
<dbReference type="EMBL" id="JAANIU010007232">
    <property type="protein sequence ID" value="KAG1538515.1"/>
    <property type="molecule type" value="Genomic_DNA"/>
</dbReference>
<comment type="caution">
    <text evidence="1">The sequence shown here is derived from an EMBL/GenBank/DDBJ whole genome shotgun (WGS) entry which is preliminary data.</text>
</comment>
<protein>
    <submittedName>
        <fullName evidence="1">Uncharacterized protein</fullName>
    </submittedName>
</protein>
<gene>
    <name evidence="1" type="ORF">G6F50_014653</name>
</gene>
<reference evidence="1 2" key="1">
    <citation type="journal article" date="2020" name="Microb. Genom.">
        <title>Genetic diversity of clinical and environmental Mucorales isolates obtained from an investigation of mucormycosis cases among solid organ transplant recipients.</title>
        <authorList>
            <person name="Nguyen M.H."/>
            <person name="Kaul D."/>
            <person name="Muto C."/>
            <person name="Cheng S.J."/>
            <person name="Richter R.A."/>
            <person name="Bruno V.M."/>
            <person name="Liu G."/>
            <person name="Beyhan S."/>
            <person name="Sundermann A.J."/>
            <person name="Mounaud S."/>
            <person name="Pasculle A.W."/>
            <person name="Nierman W.C."/>
            <person name="Driscoll E."/>
            <person name="Cumbie R."/>
            <person name="Clancy C.J."/>
            <person name="Dupont C.L."/>
        </authorList>
    </citation>
    <scope>NUCLEOTIDE SEQUENCE [LARGE SCALE GENOMIC DNA]</scope>
    <source>
        <strain evidence="1 2">GL24</strain>
    </source>
</reference>
<sequence>MMPPWCLRGCRHDAARPLQHDHGVEALGQRLRAGIAAGLDGSAAATKQARGLARVRGKDGAGQRSRILRQQVQGIGIDHQRLATRQHPRKQRARPFVLAQAGPDRHHRGPVQQRRQRIAVFQRMGHRLRQARQQGADVIATGTQAQQAGAGTKCCLGRHRDGATAAMVAANAQHVPGFAFVGIGASWWQQRLQTA</sequence>
<dbReference type="Proteomes" id="UP000740926">
    <property type="component" value="Unassembled WGS sequence"/>
</dbReference>
<keyword evidence="2" id="KW-1185">Reference proteome</keyword>
<evidence type="ECO:0000313" key="2">
    <source>
        <dbReference type="Proteomes" id="UP000740926"/>
    </source>
</evidence>
<evidence type="ECO:0000313" key="1">
    <source>
        <dbReference type="EMBL" id="KAG1538515.1"/>
    </source>
</evidence>
<dbReference type="AlphaFoldDB" id="A0A9P6Y4H7"/>